<dbReference type="Proteomes" id="UP000237222">
    <property type="component" value="Unassembled WGS sequence"/>
</dbReference>
<evidence type="ECO:0000313" key="2">
    <source>
        <dbReference type="EMBL" id="POP52984.1"/>
    </source>
</evidence>
<dbReference type="Gene3D" id="3.40.50.300">
    <property type="entry name" value="P-loop containing nucleotide triphosphate hydrolases"/>
    <property type="match status" value="1"/>
</dbReference>
<feature type="region of interest" description="Disordered" evidence="1">
    <location>
        <begin position="418"/>
        <end position="442"/>
    </location>
</feature>
<organism evidence="2 3">
    <name type="scientific">Zhongshania marina</name>
    <dbReference type="NCBI Taxonomy" id="2304603"/>
    <lineage>
        <taxon>Bacteria</taxon>
        <taxon>Pseudomonadati</taxon>
        <taxon>Pseudomonadota</taxon>
        <taxon>Gammaproteobacteria</taxon>
        <taxon>Cellvibrionales</taxon>
        <taxon>Spongiibacteraceae</taxon>
        <taxon>Zhongshania</taxon>
    </lineage>
</organism>
<dbReference type="EMBL" id="PQGG01000019">
    <property type="protein sequence ID" value="POP52984.1"/>
    <property type="molecule type" value="Genomic_DNA"/>
</dbReference>
<feature type="compositionally biased region" description="Basic and acidic residues" evidence="1">
    <location>
        <begin position="418"/>
        <end position="441"/>
    </location>
</feature>
<comment type="caution">
    <text evidence="2">The sequence shown here is derived from an EMBL/GenBank/DDBJ whole genome shotgun (WGS) entry which is preliminary data.</text>
</comment>
<evidence type="ECO:0008006" key="4">
    <source>
        <dbReference type="Google" id="ProtNLM"/>
    </source>
</evidence>
<name>A0A2S4HG63_9GAMM</name>
<sequence length="463" mass="51031">MNYIQFIDTPELMGDTFQGESRQPMRTVLTAAYGLPLTDDQTSFFKKVAGGRNPPKKRVNALAIGIGRRNAKTETVMSVALYICAIEGSSERIQSRLSPGESAVVAVISPDRNQSKIAMQYAAGMVEQSPVLRSMVIRQDSECIEFSNRTRIEVNTASFRAVRGRTLLALILDECAFFRTDNSANPDVEIYRAAVPGLATLGGMVILISSPYAKRGLLYSMHQDHYGRDSTTLYIKGSTLDFNPTLDPQIIYDALRDDPEAAKSEWLGEFRSDLEAFISREVIESCTRTSPLELPYNNKFRYFGFADPAGGGQDEFTMAIGHHEGDVTIVDVVRGLKGTPSAIVAEYAQLFKAYKVSSIIGDRYAGSWPADEFKKHGITLNHSEKAKSDLYVDCLPMLNSGRVELPPDTILTNQLTNLERRTSRSGRDSIDHPSGGHDDRANAMAGLVATNAKRSRYTLANVS</sequence>
<gene>
    <name evidence="2" type="ORF">C0068_07770</name>
</gene>
<dbReference type="OrthoDB" id="280696at2"/>
<proteinExistence type="predicted"/>
<dbReference type="AlphaFoldDB" id="A0A2S4HG63"/>
<accession>A0A2S4HG63</accession>
<reference evidence="2" key="1">
    <citation type="submission" date="2018-01" db="EMBL/GenBank/DDBJ databases">
        <authorList>
            <person name="Yu X.-D."/>
        </authorList>
    </citation>
    <scope>NUCLEOTIDE SEQUENCE</scope>
    <source>
        <strain evidence="2">ZX-21</strain>
    </source>
</reference>
<dbReference type="RefSeq" id="WP_103683925.1">
    <property type="nucleotide sequence ID" value="NZ_PQGG01000019.1"/>
</dbReference>
<evidence type="ECO:0000256" key="1">
    <source>
        <dbReference type="SAM" id="MobiDB-lite"/>
    </source>
</evidence>
<protein>
    <recommendedName>
        <fullName evidence="4">Terminase</fullName>
    </recommendedName>
</protein>
<dbReference type="Gene3D" id="3.30.420.240">
    <property type="match status" value="1"/>
</dbReference>
<evidence type="ECO:0000313" key="3">
    <source>
        <dbReference type="Proteomes" id="UP000237222"/>
    </source>
</evidence>
<dbReference type="InterPro" id="IPR027417">
    <property type="entry name" value="P-loop_NTPase"/>
</dbReference>